<name>A0ACC0CE39_CATRO</name>
<dbReference type="Proteomes" id="UP001060085">
    <property type="component" value="Linkage Group LG01"/>
</dbReference>
<dbReference type="EMBL" id="CM044701">
    <property type="protein sequence ID" value="KAI5683227.1"/>
    <property type="molecule type" value="Genomic_DNA"/>
</dbReference>
<organism evidence="1 2">
    <name type="scientific">Catharanthus roseus</name>
    <name type="common">Madagascar periwinkle</name>
    <name type="synonym">Vinca rosea</name>
    <dbReference type="NCBI Taxonomy" id="4058"/>
    <lineage>
        <taxon>Eukaryota</taxon>
        <taxon>Viridiplantae</taxon>
        <taxon>Streptophyta</taxon>
        <taxon>Embryophyta</taxon>
        <taxon>Tracheophyta</taxon>
        <taxon>Spermatophyta</taxon>
        <taxon>Magnoliopsida</taxon>
        <taxon>eudicotyledons</taxon>
        <taxon>Gunneridae</taxon>
        <taxon>Pentapetalae</taxon>
        <taxon>asterids</taxon>
        <taxon>lamiids</taxon>
        <taxon>Gentianales</taxon>
        <taxon>Apocynaceae</taxon>
        <taxon>Rauvolfioideae</taxon>
        <taxon>Vinceae</taxon>
        <taxon>Catharanthinae</taxon>
        <taxon>Catharanthus</taxon>
    </lineage>
</organism>
<protein>
    <submittedName>
        <fullName evidence="1">Uncharacterized protein</fullName>
    </submittedName>
</protein>
<reference evidence="2" key="1">
    <citation type="journal article" date="2023" name="Nat. Plants">
        <title>Single-cell RNA sequencing provides a high-resolution roadmap for understanding the multicellular compartmentation of specialized metabolism.</title>
        <authorList>
            <person name="Sun S."/>
            <person name="Shen X."/>
            <person name="Li Y."/>
            <person name="Li Y."/>
            <person name="Wang S."/>
            <person name="Li R."/>
            <person name="Zhang H."/>
            <person name="Shen G."/>
            <person name="Guo B."/>
            <person name="Wei J."/>
            <person name="Xu J."/>
            <person name="St-Pierre B."/>
            <person name="Chen S."/>
            <person name="Sun C."/>
        </authorList>
    </citation>
    <scope>NUCLEOTIDE SEQUENCE [LARGE SCALE GENOMIC DNA]</scope>
</reference>
<accession>A0ACC0CE39</accession>
<keyword evidence="2" id="KW-1185">Reference proteome</keyword>
<evidence type="ECO:0000313" key="1">
    <source>
        <dbReference type="EMBL" id="KAI5683227.1"/>
    </source>
</evidence>
<proteinExistence type="predicted"/>
<gene>
    <name evidence="1" type="ORF">M9H77_04455</name>
</gene>
<comment type="caution">
    <text evidence="1">The sequence shown here is derived from an EMBL/GenBank/DDBJ whole genome shotgun (WGS) entry which is preliminary data.</text>
</comment>
<evidence type="ECO:0000313" key="2">
    <source>
        <dbReference type="Proteomes" id="UP001060085"/>
    </source>
</evidence>
<sequence length="172" mass="19974">MEEQTIQIEKFGKSHMTARNMLRFFREQNLDCTVRYVALHLLEIIQHPCQDEEENDAGRNTVEEVLCLSAQQGYIVFYRNSDGSNLLSDIVVVHPISIQMIRTRPYDEEDVNAHELVVTITDMECGLMPVIDVVFNRSYHMLCRRHIDQNVLAKLTEMIKDEEVASRFINGT</sequence>